<dbReference type="PANTHER" id="PTHR34761:SF1">
    <property type="entry name" value="NUCLEOLUS AND NEURAL PROGENITOR PROTEIN"/>
    <property type="match status" value="1"/>
</dbReference>
<keyword evidence="4" id="KW-1185">Reference proteome</keyword>
<feature type="domain" description="Nucleolus and neural progenitor protein-like N-terminal" evidence="2">
    <location>
        <begin position="43"/>
        <end position="197"/>
    </location>
</feature>
<gene>
    <name evidence="3" type="ORF">SARC_03132</name>
</gene>
<evidence type="ECO:0000256" key="1">
    <source>
        <dbReference type="SAM" id="MobiDB-lite"/>
    </source>
</evidence>
<feature type="compositionally biased region" description="Basic and acidic residues" evidence="1">
    <location>
        <begin position="460"/>
        <end position="471"/>
    </location>
</feature>
<sequence length="524" mass="58031">MNKAQQRDLRRQHKYTMSCWNVKDSILEKPLIETQKRTFRNPGEVMDAVRRLANTVKHLRRTLPITEEVSVFQRLIRRNKKQQKHSMFYAKLAQISRLLKTMQSYDCAPALSAMMAEVPSIKQMRDATAKTAMSLPTRTTVERIDARVTAEAHVCNEVISRIVNAAGLLLNQLASAEFPALSITFLGVLGRIRTLLSARQEDLIQCVSILQLLCDPPGEPIPHMSASKEPGSRDECLSMCVCLCVRGMRRLVMDKDDTGTQTKPAPNLKHGSVVRTDTSAGKQSKSKSLTSGSQTSALNISERLKPSQSVDTEYSDVDGMIAMDAVEGDNDDTISNIASDDGEEGGPNLMLPTTADRFWLGGKLESQTDNQDTHADATDRVVDCVEGEDSFQGEKVQDADLIVDGNLPRNNLDIAVKPGKKDKALNQDRKSSTMKIGESTSDDVANVGKRKKKKNRKRKPPIEEEEKRRGVDINTLVSIDRRDTENLYAAESTGIVATRGKKIKKMKSVAKPSGDDMDDIFGDL</sequence>
<reference evidence="3 4" key="1">
    <citation type="submission" date="2011-02" db="EMBL/GenBank/DDBJ databases">
        <title>The Genome Sequence of Sphaeroforma arctica JP610.</title>
        <authorList>
            <consortium name="The Broad Institute Genome Sequencing Platform"/>
            <person name="Russ C."/>
            <person name="Cuomo C."/>
            <person name="Young S.K."/>
            <person name="Zeng Q."/>
            <person name="Gargeya S."/>
            <person name="Alvarado L."/>
            <person name="Berlin A."/>
            <person name="Chapman S.B."/>
            <person name="Chen Z."/>
            <person name="Freedman E."/>
            <person name="Gellesch M."/>
            <person name="Goldberg J."/>
            <person name="Griggs A."/>
            <person name="Gujja S."/>
            <person name="Heilman E."/>
            <person name="Heiman D."/>
            <person name="Howarth C."/>
            <person name="Mehta T."/>
            <person name="Neiman D."/>
            <person name="Pearson M."/>
            <person name="Roberts A."/>
            <person name="Saif S."/>
            <person name="Shea T."/>
            <person name="Shenoy N."/>
            <person name="Sisk P."/>
            <person name="Stolte C."/>
            <person name="Sykes S."/>
            <person name="White J."/>
            <person name="Yandava C."/>
            <person name="Burger G."/>
            <person name="Gray M.W."/>
            <person name="Holland P.W.H."/>
            <person name="King N."/>
            <person name="Lang F.B.F."/>
            <person name="Roger A.J."/>
            <person name="Ruiz-Trillo I."/>
            <person name="Haas B."/>
            <person name="Nusbaum C."/>
            <person name="Birren B."/>
        </authorList>
    </citation>
    <scope>NUCLEOTIDE SEQUENCE [LARGE SCALE GENOMIC DNA]</scope>
    <source>
        <strain evidence="3 4">JP610</strain>
    </source>
</reference>
<dbReference type="RefSeq" id="XP_014158543.1">
    <property type="nucleotide sequence ID" value="XM_014303068.1"/>
</dbReference>
<accession>A0A0L0G704</accession>
<feature type="compositionally biased region" description="Polar residues" evidence="1">
    <location>
        <begin position="275"/>
        <end position="299"/>
    </location>
</feature>
<evidence type="ECO:0000313" key="4">
    <source>
        <dbReference type="Proteomes" id="UP000054560"/>
    </source>
</evidence>
<dbReference type="Pfam" id="PF14780">
    <property type="entry name" value="NEPRO_N"/>
    <property type="match status" value="1"/>
</dbReference>
<dbReference type="AlphaFoldDB" id="A0A0L0G704"/>
<dbReference type="InterPro" id="IPR052835">
    <property type="entry name" value="Nepro"/>
</dbReference>
<organism evidence="3 4">
    <name type="scientific">Sphaeroforma arctica JP610</name>
    <dbReference type="NCBI Taxonomy" id="667725"/>
    <lineage>
        <taxon>Eukaryota</taxon>
        <taxon>Ichthyosporea</taxon>
        <taxon>Ichthyophonida</taxon>
        <taxon>Sphaeroforma</taxon>
    </lineage>
</organism>
<feature type="region of interest" description="Disordered" evidence="1">
    <location>
        <begin position="256"/>
        <end position="312"/>
    </location>
</feature>
<dbReference type="GO" id="GO:0045747">
    <property type="term" value="P:positive regulation of Notch signaling pathway"/>
    <property type="evidence" value="ECO:0007669"/>
    <property type="project" value="TreeGrafter"/>
</dbReference>
<feature type="region of interest" description="Disordered" evidence="1">
    <location>
        <begin position="419"/>
        <end position="471"/>
    </location>
</feature>
<dbReference type="GeneID" id="25903636"/>
<name>A0A0L0G704_9EUKA</name>
<proteinExistence type="predicted"/>
<feature type="compositionally biased region" description="Basic and acidic residues" evidence="1">
    <location>
        <begin position="419"/>
        <end position="431"/>
    </location>
</feature>
<dbReference type="EMBL" id="KQ241750">
    <property type="protein sequence ID" value="KNC84641.1"/>
    <property type="molecule type" value="Genomic_DNA"/>
</dbReference>
<dbReference type="InterPro" id="IPR027951">
    <property type="entry name" value="Nepro_N"/>
</dbReference>
<evidence type="ECO:0000313" key="3">
    <source>
        <dbReference type="EMBL" id="KNC84641.1"/>
    </source>
</evidence>
<feature type="compositionally biased region" description="Basic residues" evidence="1">
    <location>
        <begin position="448"/>
        <end position="459"/>
    </location>
</feature>
<dbReference type="GO" id="GO:0005634">
    <property type="term" value="C:nucleus"/>
    <property type="evidence" value="ECO:0007669"/>
    <property type="project" value="TreeGrafter"/>
</dbReference>
<evidence type="ECO:0000259" key="2">
    <source>
        <dbReference type="Pfam" id="PF14780"/>
    </source>
</evidence>
<dbReference type="PANTHER" id="PTHR34761">
    <property type="entry name" value="NUCLEOLUS AND NEURAL PROGENITOR PROTEIN"/>
    <property type="match status" value="1"/>
</dbReference>
<dbReference type="Proteomes" id="UP000054560">
    <property type="component" value="Unassembled WGS sequence"/>
</dbReference>
<protein>
    <recommendedName>
        <fullName evidence="2">Nucleolus and neural progenitor protein-like N-terminal domain-containing protein</fullName>
    </recommendedName>
</protein>